<proteinExistence type="predicted"/>
<dbReference type="OrthoDB" id="962222at2"/>
<organism evidence="2 3">
    <name type="scientific">Pseudarcicella hirudinis</name>
    <dbReference type="NCBI Taxonomy" id="1079859"/>
    <lineage>
        <taxon>Bacteria</taxon>
        <taxon>Pseudomonadati</taxon>
        <taxon>Bacteroidota</taxon>
        <taxon>Cytophagia</taxon>
        <taxon>Cytophagales</taxon>
        <taxon>Flectobacillaceae</taxon>
        <taxon>Pseudarcicella</taxon>
    </lineage>
</organism>
<keyword evidence="1" id="KW-0732">Signal</keyword>
<keyword evidence="3" id="KW-1185">Reference proteome</keyword>
<gene>
    <name evidence="2" type="ORF">SAMN04515674_116122</name>
</gene>
<reference evidence="2 3" key="1">
    <citation type="submission" date="2016-10" db="EMBL/GenBank/DDBJ databases">
        <authorList>
            <person name="de Groot N.N."/>
        </authorList>
    </citation>
    <scope>NUCLEOTIDE SEQUENCE [LARGE SCALE GENOMIC DNA]</scope>
    <source>
        <strain evidence="3">E92,LMG 26720,CCM 7988</strain>
    </source>
</reference>
<feature type="chain" id="PRO_5011728244" description="DUF5666 domain-containing protein" evidence="1">
    <location>
        <begin position="22"/>
        <end position="109"/>
    </location>
</feature>
<sequence>MNKTFLYLFTFSTLITSVNCAQKNTAQTSASQAKNDFITGQVAEIQRGKDGFTAKIITSKHKVYFATISRANLTDPSQYRSVNTGESIQVKGDLWKMGKESHITVRQLK</sequence>
<feature type="signal peptide" evidence="1">
    <location>
        <begin position="1"/>
        <end position="21"/>
    </location>
</feature>
<dbReference type="Proteomes" id="UP000199306">
    <property type="component" value="Unassembled WGS sequence"/>
</dbReference>
<dbReference type="RefSeq" id="WP_092019243.1">
    <property type="nucleotide sequence ID" value="NZ_FOXH01000016.1"/>
</dbReference>
<protein>
    <recommendedName>
        <fullName evidence="4">DUF5666 domain-containing protein</fullName>
    </recommendedName>
</protein>
<evidence type="ECO:0000313" key="3">
    <source>
        <dbReference type="Proteomes" id="UP000199306"/>
    </source>
</evidence>
<evidence type="ECO:0000313" key="2">
    <source>
        <dbReference type="EMBL" id="SFQ38331.1"/>
    </source>
</evidence>
<dbReference type="AlphaFoldDB" id="A0A1I5Y244"/>
<accession>A0A1I5Y244</accession>
<evidence type="ECO:0000256" key="1">
    <source>
        <dbReference type="SAM" id="SignalP"/>
    </source>
</evidence>
<dbReference type="EMBL" id="FOXH01000016">
    <property type="protein sequence ID" value="SFQ38331.1"/>
    <property type="molecule type" value="Genomic_DNA"/>
</dbReference>
<name>A0A1I5Y244_9BACT</name>
<evidence type="ECO:0008006" key="4">
    <source>
        <dbReference type="Google" id="ProtNLM"/>
    </source>
</evidence>